<sequence length="1442" mass="161975">MRGERTDIELLLKQSQTELLWIQRQLAIIAARDASHARAKKKLKQEAQPLHLASHTAHHVNRCRLLEDKNRALKLELAALRQLKQQHRFLESEVNERRKRCQVLEREVKNKTLACKTLKNELQDALLERKRLNRELLSHILKATEYEKVKSDYEQLKKAFGCVSQERDLARQEKAQLQDKLENLEQVLKHMREAADRRQQLEAEHEQALAFLNSRQQEINLLQKVQAEAEKEREEVVHLLESHMDKMQVKVHDLEQKCRAQSEQCNILSKELEKYHLGSDAEDTLNTDSQEKNLCNSYNSLQRQAEKSDERSDGSPLVSELPIVQQHKRDKPEQLTVKPTVQTRSRSSSPMQASLSEMDDEVRPPSRSKTRYTGQVRLCTARYSYNPYDGPNEHPEAELPLVAGKYLYVYGNMDDDGFYEGELLDGQRGLVPSNFVEFVQDKEKLSIEGVEEQGRLEQSCLSLTTIDGGGPLDSISSDVLGHCSNGTGALDGEELGEDIVPYPRKINLIKQLARSVIVAWEAPMVPLGWGNINGYNILVEGEVRSSVPFGGRTKLLLEKLDLAAFTYRVSVQSVTDRGLSDELRCTLLVGRNVVVAPTGLRMDDILRDSAELSWLPSNSNYAHVVYLDGVEHAVVKPCSYKLRFVNLKAATVYKVKVLAKPHQVPWHMPLEQREKREAGVEFCTQAAGPPLPPQEVQVQCGHAPGILQVRWKPPAMSPIGMSNGANIIGYAVCTKGQRIAEVLYPMADYVAVELNRLQCLEAREVIVRTLSAQGESQDSHVAVIPNHLLVPLSKTLPLPHRMQPPLPTQQSHTMPHHPQILPRHTGPQPPTHLQPLPICPNQPPAHLHPHRMPHPTQPSPPHLQPLLAHPIPQPQPSIPMPQPQSSMPMPQSQPPMPMPQPQQPMTMPQPQPPIPMLQPQPAIPMPQPHIPQLPLPQPQRPLSARELETKEPGPGMLHHGGGPPQPWEPGCSPSGIPTGMPHGHTLEAPACPNRRSPSPQRILPQPRGTLIPDTVAKAIAREAAQRVAAESGRMERRSQGFHSQNSDEEEDEESYQARRRGASVDDFLRGSELGRQPHYSHSEEYHTESSRGSDLSDIMEEDEEELYSEMQHEEGRRRNSHNALKTGGSTLSSGQLDRDSYRKAPHRGPQPQRRPLTVPSIDGYRDRSRRSPPYYDESEQEDFRIFVALFDYDPLSMSPNPDAADEELPFKEGQIIKVYGDKDNDGFYRGEIRGRSGLIPCNMVSEIRAEDDETMEQLMKQGFLPLNTPVDRIEQNRRGRHPVATRRMVALYDYDPRESSPNVDVEAELTFCAGDIVAVFGDIDEDGFYYGELNGHRGLVPSNFLEEVPDDVEVYLTDTPSHHGQDESNPAPAARPEAKRVPVESTVPAPALGRPASPTVRPLLPVGPVRPLSPARGPRDLASKKKKGLLSKGKKLLKKFSK</sequence>
<proteinExistence type="predicted"/>
<accession>A0AC58IAH3</accession>
<gene>
    <name evidence="2" type="primary">rimbp2a</name>
</gene>
<dbReference type="Proteomes" id="UP000000437">
    <property type="component" value="Chromosome 21"/>
</dbReference>
<name>A0AC58IAH3_DANRE</name>
<keyword evidence="1" id="KW-1185">Reference proteome</keyword>
<evidence type="ECO:0000313" key="1">
    <source>
        <dbReference type="Proteomes" id="UP000000437"/>
    </source>
</evidence>
<evidence type="ECO:0000313" key="2">
    <source>
        <dbReference type="RefSeq" id="XP_073791236.1"/>
    </source>
</evidence>
<organism evidence="1 2">
    <name type="scientific">Danio rerio</name>
    <name type="common">Zebrafish</name>
    <name type="synonym">Brachydanio rerio</name>
    <dbReference type="NCBI Taxonomy" id="7955"/>
    <lineage>
        <taxon>Eukaryota</taxon>
        <taxon>Metazoa</taxon>
        <taxon>Chordata</taxon>
        <taxon>Craniata</taxon>
        <taxon>Vertebrata</taxon>
        <taxon>Euteleostomi</taxon>
        <taxon>Actinopterygii</taxon>
        <taxon>Neopterygii</taxon>
        <taxon>Teleostei</taxon>
        <taxon>Ostariophysi</taxon>
        <taxon>Cypriniformes</taxon>
        <taxon>Danionidae</taxon>
        <taxon>Danioninae</taxon>
        <taxon>Danio</taxon>
    </lineage>
</organism>
<protein>
    <submittedName>
        <fullName evidence="2">RIMS-binding protein 2 isoform X2</fullName>
    </submittedName>
</protein>
<reference evidence="2" key="1">
    <citation type="submission" date="2025-08" db="UniProtKB">
        <authorList>
            <consortium name="RefSeq"/>
        </authorList>
    </citation>
    <scope>IDENTIFICATION</scope>
    <source>
        <strain evidence="2">Tuebingen</strain>
        <tissue evidence="2">Fibroblasts and whole tissue</tissue>
    </source>
</reference>
<dbReference type="RefSeq" id="XP_073791236.1">
    <property type="nucleotide sequence ID" value="XM_073935135.1"/>
</dbReference>